<feature type="region of interest" description="Disordered" evidence="1">
    <location>
        <begin position="31"/>
        <end position="61"/>
    </location>
</feature>
<organism evidence="2 3">
    <name type="scientific">Pseudocercospora fijiensis (strain CIRAD86)</name>
    <name type="common">Black leaf streak disease fungus</name>
    <name type="synonym">Mycosphaerella fijiensis</name>
    <dbReference type="NCBI Taxonomy" id="383855"/>
    <lineage>
        <taxon>Eukaryota</taxon>
        <taxon>Fungi</taxon>
        <taxon>Dikarya</taxon>
        <taxon>Ascomycota</taxon>
        <taxon>Pezizomycotina</taxon>
        <taxon>Dothideomycetes</taxon>
        <taxon>Dothideomycetidae</taxon>
        <taxon>Mycosphaerellales</taxon>
        <taxon>Mycosphaerellaceae</taxon>
        <taxon>Pseudocercospora</taxon>
    </lineage>
</organism>
<sequence>MTRPPVRCNGTQKDPSDLFHSSCCLRSWVHPDSGQRSTSGTQQERPCALALSPRDQPTKIRPAPLLTLTTPLLREGVF</sequence>
<protein>
    <submittedName>
        <fullName evidence="2">Uncharacterized protein</fullName>
    </submittedName>
</protein>
<proteinExistence type="predicted"/>
<dbReference type="OrthoDB" id="18915at2759"/>
<dbReference type="HOGENOM" id="CLU_2623042_0_0_1"/>
<dbReference type="EMBL" id="KB446556">
    <property type="protein sequence ID" value="EME86591.1"/>
    <property type="molecule type" value="Genomic_DNA"/>
</dbReference>
<dbReference type="Proteomes" id="UP000016932">
    <property type="component" value="Unassembled WGS sequence"/>
</dbReference>
<accession>M3APP7</accession>
<dbReference type="KEGG" id="pfj:MYCFIDRAFT_210544"/>
<reference evidence="2 3" key="1">
    <citation type="journal article" date="2012" name="PLoS Pathog.">
        <title>Diverse lifestyles and strategies of plant pathogenesis encoded in the genomes of eighteen Dothideomycetes fungi.</title>
        <authorList>
            <person name="Ohm R.A."/>
            <person name="Feau N."/>
            <person name="Henrissat B."/>
            <person name="Schoch C.L."/>
            <person name="Horwitz B.A."/>
            <person name="Barry K.W."/>
            <person name="Condon B.J."/>
            <person name="Copeland A.C."/>
            <person name="Dhillon B."/>
            <person name="Glaser F."/>
            <person name="Hesse C.N."/>
            <person name="Kosti I."/>
            <person name="LaButti K."/>
            <person name="Lindquist E.A."/>
            <person name="Lucas S."/>
            <person name="Salamov A.A."/>
            <person name="Bradshaw R.E."/>
            <person name="Ciuffetti L."/>
            <person name="Hamelin R.C."/>
            <person name="Kema G.H.J."/>
            <person name="Lawrence C."/>
            <person name="Scott J.A."/>
            <person name="Spatafora J.W."/>
            <person name="Turgeon B.G."/>
            <person name="de Wit P.J.G.M."/>
            <person name="Zhong S."/>
            <person name="Goodwin S.B."/>
            <person name="Grigoriev I.V."/>
        </authorList>
    </citation>
    <scope>NUCLEOTIDE SEQUENCE [LARGE SCALE GENOMIC DNA]</scope>
    <source>
        <strain evidence="2 3">CIRAD86</strain>
    </source>
</reference>
<dbReference type="RefSeq" id="XP_007923808.1">
    <property type="nucleotide sequence ID" value="XM_007925617.1"/>
</dbReference>
<dbReference type="AlphaFoldDB" id="M3APP7"/>
<evidence type="ECO:0000313" key="2">
    <source>
        <dbReference type="EMBL" id="EME86591.1"/>
    </source>
</evidence>
<dbReference type="VEuPathDB" id="FungiDB:MYCFIDRAFT_210544"/>
<feature type="compositionally biased region" description="Polar residues" evidence="1">
    <location>
        <begin position="34"/>
        <end position="44"/>
    </location>
</feature>
<gene>
    <name evidence="2" type="ORF">MYCFIDRAFT_210544</name>
</gene>
<evidence type="ECO:0000313" key="3">
    <source>
        <dbReference type="Proteomes" id="UP000016932"/>
    </source>
</evidence>
<dbReference type="GeneID" id="19337116"/>
<name>M3APP7_PSEFD</name>
<keyword evidence="3" id="KW-1185">Reference proteome</keyword>
<evidence type="ECO:0000256" key="1">
    <source>
        <dbReference type="SAM" id="MobiDB-lite"/>
    </source>
</evidence>